<dbReference type="STRING" id="3068.D8U579"/>
<feature type="compositionally biased region" description="Acidic residues" evidence="1">
    <location>
        <begin position="387"/>
        <end position="403"/>
    </location>
</feature>
<protein>
    <submittedName>
        <fullName evidence="2">Uncharacterized protein</fullName>
    </submittedName>
</protein>
<dbReference type="EMBL" id="GL378359">
    <property type="protein sequence ID" value="EFJ45104.1"/>
    <property type="molecule type" value="Genomic_DNA"/>
</dbReference>
<evidence type="ECO:0000313" key="3">
    <source>
        <dbReference type="Proteomes" id="UP000001058"/>
    </source>
</evidence>
<feature type="compositionally biased region" description="Polar residues" evidence="1">
    <location>
        <begin position="193"/>
        <end position="203"/>
    </location>
</feature>
<feature type="non-terminal residue" evidence="2">
    <location>
        <position position="1"/>
    </location>
</feature>
<dbReference type="RefSeq" id="XP_002953780.1">
    <property type="nucleotide sequence ID" value="XM_002953734.1"/>
</dbReference>
<dbReference type="InParanoid" id="D8U579"/>
<reference evidence="2 3" key="1">
    <citation type="journal article" date="2010" name="Science">
        <title>Genomic analysis of organismal complexity in the multicellular green alga Volvox carteri.</title>
        <authorList>
            <person name="Prochnik S.E."/>
            <person name="Umen J."/>
            <person name="Nedelcu A.M."/>
            <person name="Hallmann A."/>
            <person name="Miller S.M."/>
            <person name="Nishii I."/>
            <person name="Ferris P."/>
            <person name="Kuo A."/>
            <person name="Mitros T."/>
            <person name="Fritz-Laylin L.K."/>
            <person name="Hellsten U."/>
            <person name="Chapman J."/>
            <person name="Simakov O."/>
            <person name="Rensing S.A."/>
            <person name="Terry A."/>
            <person name="Pangilinan J."/>
            <person name="Kapitonov V."/>
            <person name="Jurka J."/>
            <person name="Salamov A."/>
            <person name="Shapiro H."/>
            <person name="Schmutz J."/>
            <person name="Grimwood J."/>
            <person name="Lindquist E."/>
            <person name="Lucas S."/>
            <person name="Grigoriev I.V."/>
            <person name="Schmitt R."/>
            <person name="Kirk D."/>
            <person name="Rokhsar D.S."/>
        </authorList>
    </citation>
    <scope>NUCLEOTIDE SEQUENCE [LARGE SCALE GENOMIC DNA]</scope>
    <source>
        <strain evidence="3">f. Nagariensis / Eve</strain>
    </source>
</reference>
<proteinExistence type="predicted"/>
<dbReference type="KEGG" id="vcn:VOLCADRAFT_94599"/>
<feature type="region of interest" description="Disordered" evidence="1">
    <location>
        <begin position="1"/>
        <end position="216"/>
    </location>
</feature>
<organism evidence="3">
    <name type="scientific">Volvox carteri f. nagariensis</name>
    <dbReference type="NCBI Taxonomy" id="3068"/>
    <lineage>
        <taxon>Eukaryota</taxon>
        <taxon>Viridiplantae</taxon>
        <taxon>Chlorophyta</taxon>
        <taxon>core chlorophytes</taxon>
        <taxon>Chlorophyceae</taxon>
        <taxon>CS clade</taxon>
        <taxon>Chlamydomonadales</taxon>
        <taxon>Volvocaceae</taxon>
        <taxon>Volvox</taxon>
    </lineage>
</organism>
<name>D8U579_VOLCA</name>
<evidence type="ECO:0000313" key="2">
    <source>
        <dbReference type="EMBL" id="EFJ45104.1"/>
    </source>
</evidence>
<feature type="compositionally biased region" description="Low complexity" evidence="1">
    <location>
        <begin position="100"/>
        <end position="111"/>
    </location>
</feature>
<feature type="region of interest" description="Disordered" evidence="1">
    <location>
        <begin position="382"/>
        <end position="403"/>
    </location>
</feature>
<dbReference type="GeneID" id="9616570"/>
<gene>
    <name evidence="2" type="ORF">VOLCADRAFT_94599</name>
</gene>
<feature type="compositionally biased region" description="Low complexity" evidence="1">
    <location>
        <begin position="168"/>
        <end position="181"/>
    </location>
</feature>
<feature type="compositionally biased region" description="Basic and acidic residues" evidence="1">
    <location>
        <begin position="7"/>
        <end position="18"/>
    </location>
</feature>
<feature type="region of interest" description="Disordered" evidence="1">
    <location>
        <begin position="253"/>
        <end position="345"/>
    </location>
</feature>
<feature type="compositionally biased region" description="Low complexity" evidence="1">
    <location>
        <begin position="265"/>
        <end position="279"/>
    </location>
</feature>
<feature type="compositionally biased region" description="Acidic residues" evidence="1">
    <location>
        <begin position="303"/>
        <end position="318"/>
    </location>
</feature>
<dbReference type="AlphaFoldDB" id="D8U579"/>
<sequence length="403" mass="41080">AYDAWEAEEHARLEESKRKQLAARKGQGAGAKGRTAPAGRRKAGKKVVSDDDISSGGSDSDFELKRKPAPVQRAAAQPGPKASLADAKLPKPPSDVPVMKATGKPPAAAKPDPGPAMVEPTARPPGRKAAAAGNARRKQVVESDSDTDAGNSAEWEVDEKLATKPGQAGKVPSAKPAKPAATGRGRKPKPLPASSQGSEQPSVDDSRTQPDPEAAGLAARLAGRIQTQLNLGKPLGVGASKPTAANLVDVDEVNSPAPGLKTIPGAKTAAPKAVAAKGGSRQTAATAKQPAKRKGAAAKKPESEEDSEDADTSDEEATFELSAPSPAVAPKGKKGRVGPSPLGIKTLARATGGASACSGPMATVLEERPQRARRAAAAKATYIISSSEDDDGDKDSDFEVISD</sequence>
<dbReference type="Proteomes" id="UP000001058">
    <property type="component" value="Unassembled WGS sequence"/>
</dbReference>
<evidence type="ECO:0000256" key="1">
    <source>
        <dbReference type="SAM" id="MobiDB-lite"/>
    </source>
</evidence>
<keyword evidence="3" id="KW-1185">Reference proteome</keyword>
<accession>D8U579</accession>